<dbReference type="EMBL" id="GL377303">
    <property type="protein sequence ID" value="EFJ01446.1"/>
    <property type="molecule type" value="Genomic_DNA"/>
</dbReference>
<protein>
    <submittedName>
        <fullName evidence="2">Uncharacterized protein</fullName>
    </submittedName>
</protein>
<dbReference type="AlphaFoldDB" id="D8PUQ4"/>
<reference evidence="2 3" key="1">
    <citation type="journal article" date="2010" name="Nat. Biotechnol.">
        <title>Genome sequence of the model mushroom Schizophyllum commune.</title>
        <authorList>
            <person name="Ohm R.A."/>
            <person name="de Jong J.F."/>
            <person name="Lugones L.G."/>
            <person name="Aerts A."/>
            <person name="Kothe E."/>
            <person name="Stajich J.E."/>
            <person name="de Vries R.P."/>
            <person name="Record E."/>
            <person name="Levasseur A."/>
            <person name="Baker S.E."/>
            <person name="Bartholomew K.A."/>
            <person name="Coutinho P.M."/>
            <person name="Erdmann S."/>
            <person name="Fowler T.J."/>
            <person name="Gathman A.C."/>
            <person name="Lombard V."/>
            <person name="Henrissat B."/>
            <person name="Knabe N."/>
            <person name="Kuees U."/>
            <person name="Lilly W.W."/>
            <person name="Lindquist E."/>
            <person name="Lucas S."/>
            <person name="Magnuson J.K."/>
            <person name="Piumi F."/>
            <person name="Raudaskoski M."/>
            <person name="Salamov A."/>
            <person name="Schmutz J."/>
            <person name="Schwarze F.W.M.R."/>
            <person name="vanKuyk P.A."/>
            <person name="Horton J.S."/>
            <person name="Grigoriev I.V."/>
            <person name="Woesten H.A.B."/>
        </authorList>
    </citation>
    <scope>NUCLEOTIDE SEQUENCE [LARGE SCALE GENOMIC DNA]</scope>
    <source>
        <strain evidence="3">H4-8 / FGSC 9210</strain>
    </source>
</reference>
<dbReference type="OrthoDB" id="10356355at2759"/>
<dbReference type="InParanoid" id="D8PUQ4"/>
<feature type="compositionally biased region" description="Low complexity" evidence="1">
    <location>
        <begin position="160"/>
        <end position="170"/>
    </location>
</feature>
<name>D8PUQ4_SCHCM</name>
<dbReference type="RefSeq" id="XP_003036348.1">
    <property type="nucleotide sequence ID" value="XM_003036302.1"/>
</dbReference>
<keyword evidence="3" id="KW-1185">Reference proteome</keyword>
<feature type="compositionally biased region" description="Basic and acidic residues" evidence="1">
    <location>
        <begin position="99"/>
        <end position="110"/>
    </location>
</feature>
<dbReference type="GeneID" id="9594953"/>
<accession>D8PUQ4</accession>
<feature type="region of interest" description="Disordered" evidence="1">
    <location>
        <begin position="99"/>
        <end position="181"/>
    </location>
</feature>
<feature type="region of interest" description="Disordered" evidence="1">
    <location>
        <begin position="1"/>
        <end position="28"/>
    </location>
</feature>
<feature type="compositionally biased region" description="Polar residues" evidence="1">
    <location>
        <begin position="113"/>
        <end position="152"/>
    </location>
</feature>
<dbReference type="HOGENOM" id="CLU_1042650_0_0_1"/>
<organism evidence="3">
    <name type="scientific">Schizophyllum commune (strain H4-8 / FGSC 9210)</name>
    <name type="common">Split gill fungus</name>
    <dbReference type="NCBI Taxonomy" id="578458"/>
    <lineage>
        <taxon>Eukaryota</taxon>
        <taxon>Fungi</taxon>
        <taxon>Dikarya</taxon>
        <taxon>Basidiomycota</taxon>
        <taxon>Agaricomycotina</taxon>
        <taxon>Agaricomycetes</taxon>
        <taxon>Agaricomycetidae</taxon>
        <taxon>Agaricales</taxon>
        <taxon>Schizophyllaceae</taxon>
        <taxon>Schizophyllum</taxon>
    </lineage>
</organism>
<evidence type="ECO:0000256" key="1">
    <source>
        <dbReference type="SAM" id="MobiDB-lite"/>
    </source>
</evidence>
<feature type="compositionally biased region" description="Polar residues" evidence="1">
    <location>
        <begin position="1"/>
        <end position="12"/>
    </location>
</feature>
<sequence length="267" mass="29902">MLAPQTPVTPSRHSPVPPELLSEHEQALASQGKRLFAPLLEQRRDADRKMLEEREREAQLLAEVESIPAVPNVNKPLPLFPKCTSRHRTSAFFSYQDALQERARQEERARVRNLSSSSLGRSTPALTRSSTASSRPIPSRSNSGHSFTTSSHPCTPSPATPSRSSPTTPSRKTRPAGPPNALFRYTDEEAFHPNVNMYMRGPHARSCGNLFDTPQNPRFQTRHVTFSVPCLPSQPKPVEKPSLVRRLTNRIRTISGLRKNKKVPKHN</sequence>
<feature type="non-terminal residue" evidence="2">
    <location>
        <position position="267"/>
    </location>
</feature>
<evidence type="ECO:0000313" key="3">
    <source>
        <dbReference type="Proteomes" id="UP000007431"/>
    </source>
</evidence>
<proteinExistence type="predicted"/>
<dbReference type="KEGG" id="scm:SCHCO_02482306"/>
<dbReference type="VEuPathDB" id="FungiDB:SCHCODRAFT_02482306"/>
<dbReference type="Proteomes" id="UP000007431">
    <property type="component" value="Unassembled WGS sequence"/>
</dbReference>
<evidence type="ECO:0000313" key="2">
    <source>
        <dbReference type="EMBL" id="EFJ01446.1"/>
    </source>
</evidence>
<gene>
    <name evidence="2" type="ORF">SCHCODRAFT_106314</name>
</gene>